<protein>
    <submittedName>
        <fullName evidence="1">Uncharacterized protein</fullName>
    </submittedName>
</protein>
<gene>
    <name evidence="1" type="ORF">S01H4_23745</name>
</gene>
<evidence type="ECO:0000313" key="1">
    <source>
        <dbReference type="EMBL" id="GAG80238.1"/>
    </source>
</evidence>
<feature type="non-terminal residue" evidence="1">
    <location>
        <position position="1"/>
    </location>
</feature>
<dbReference type="AlphaFoldDB" id="X1B7W8"/>
<comment type="caution">
    <text evidence="1">The sequence shown here is derived from an EMBL/GenBank/DDBJ whole genome shotgun (WGS) entry which is preliminary data.</text>
</comment>
<reference evidence="1" key="1">
    <citation type="journal article" date="2014" name="Front. Microbiol.">
        <title>High frequency of phylogenetically diverse reductive dehalogenase-homologous genes in deep subseafloor sedimentary metagenomes.</title>
        <authorList>
            <person name="Kawai M."/>
            <person name="Futagami T."/>
            <person name="Toyoda A."/>
            <person name="Takaki Y."/>
            <person name="Nishi S."/>
            <person name="Hori S."/>
            <person name="Arai W."/>
            <person name="Tsubouchi T."/>
            <person name="Morono Y."/>
            <person name="Uchiyama I."/>
            <person name="Ito T."/>
            <person name="Fujiyama A."/>
            <person name="Inagaki F."/>
            <person name="Takami H."/>
        </authorList>
    </citation>
    <scope>NUCLEOTIDE SEQUENCE</scope>
    <source>
        <strain evidence="1">Expedition CK06-06</strain>
    </source>
</reference>
<accession>X1B7W8</accession>
<sequence length="96" mass="11273">DLATRSQKMTAKYTLWRSKEDVAKIEKLKHFLNDKSARSFNTDSQIYKELPDLYLNAVKKVSDQQLAIDELTAKLDQLEDLRTSFCRIFEICEIEK</sequence>
<dbReference type="EMBL" id="BART01011058">
    <property type="protein sequence ID" value="GAG80238.1"/>
    <property type="molecule type" value="Genomic_DNA"/>
</dbReference>
<name>X1B7W8_9ZZZZ</name>
<organism evidence="1">
    <name type="scientific">marine sediment metagenome</name>
    <dbReference type="NCBI Taxonomy" id="412755"/>
    <lineage>
        <taxon>unclassified sequences</taxon>
        <taxon>metagenomes</taxon>
        <taxon>ecological metagenomes</taxon>
    </lineage>
</organism>
<proteinExistence type="predicted"/>